<dbReference type="EMBL" id="KZ502368">
    <property type="protein sequence ID" value="PKU80163.1"/>
    <property type="molecule type" value="Genomic_DNA"/>
</dbReference>
<proteinExistence type="predicted"/>
<sequence>MVCCCWFSYAGNRKSALSPVLDIYGCLGSEEKIDCEAFSFSQNNHIIGSLFFFPTLINLPYCCPLSSPFIPNCPLPPTYLLPSSCPFFPSSMEGCDPNLDHGFVFDDQGLVDMLHYSFFDTDFGKTTIPSRNTWIRFSSPLQPPSISVDLPFSGNSPSGRLSPLS</sequence>
<organism evidence="1 2">
    <name type="scientific">Dendrobium catenatum</name>
    <dbReference type="NCBI Taxonomy" id="906689"/>
    <lineage>
        <taxon>Eukaryota</taxon>
        <taxon>Viridiplantae</taxon>
        <taxon>Streptophyta</taxon>
        <taxon>Embryophyta</taxon>
        <taxon>Tracheophyta</taxon>
        <taxon>Spermatophyta</taxon>
        <taxon>Magnoliopsida</taxon>
        <taxon>Liliopsida</taxon>
        <taxon>Asparagales</taxon>
        <taxon>Orchidaceae</taxon>
        <taxon>Epidendroideae</taxon>
        <taxon>Malaxideae</taxon>
        <taxon>Dendrobiinae</taxon>
        <taxon>Dendrobium</taxon>
    </lineage>
</organism>
<reference evidence="1 2" key="2">
    <citation type="journal article" date="2017" name="Nature">
        <title>The Apostasia genome and the evolution of orchids.</title>
        <authorList>
            <person name="Zhang G.Q."/>
            <person name="Liu K.W."/>
            <person name="Li Z."/>
            <person name="Lohaus R."/>
            <person name="Hsiao Y.Y."/>
            <person name="Niu S.C."/>
            <person name="Wang J.Y."/>
            <person name="Lin Y.C."/>
            <person name="Xu Q."/>
            <person name="Chen L.J."/>
            <person name="Yoshida K."/>
            <person name="Fujiwara S."/>
            <person name="Wang Z.W."/>
            <person name="Zhang Y.Q."/>
            <person name="Mitsuda N."/>
            <person name="Wang M."/>
            <person name="Liu G.H."/>
            <person name="Pecoraro L."/>
            <person name="Huang H.X."/>
            <person name="Xiao X.J."/>
            <person name="Lin M."/>
            <person name="Wu X.Y."/>
            <person name="Wu W.L."/>
            <person name="Chen Y.Y."/>
            <person name="Chang S.B."/>
            <person name="Sakamoto S."/>
            <person name="Ohme-Takagi M."/>
            <person name="Yagi M."/>
            <person name="Zeng S.J."/>
            <person name="Shen C.Y."/>
            <person name="Yeh C.M."/>
            <person name="Luo Y.B."/>
            <person name="Tsai W.C."/>
            <person name="Van de Peer Y."/>
            <person name="Liu Z.J."/>
        </authorList>
    </citation>
    <scope>NUCLEOTIDE SEQUENCE [LARGE SCALE GENOMIC DNA]</scope>
    <source>
        <tissue evidence="1">The whole plant</tissue>
    </source>
</reference>
<keyword evidence="2" id="KW-1185">Reference proteome</keyword>
<accession>A0A2I0WWY4</accession>
<dbReference type="AlphaFoldDB" id="A0A2I0WWY4"/>
<dbReference type="Proteomes" id="UP000233837">
    <property type="component" value="Unassembled WGS sequence"/>
</dbReference>
<gene>
    <name evidence="1" type="ORF">MA16_Dca021338</name>
</gene>
<protein>
    <submittedName>
        <fullName evidence="1">Uncharacterized protein</fullName>
    </submittedName>
</protein>
<name>A0A2I0WWY4_9ASPA</name>
<evidence type="ECO:0000313" key="2">
    <source>
        <dbReference type="Proteomes" id="UP000233837"/>
    </source>
</evidence>
<evidence type="ECO:0000313" key="1">
    <source>
        <dbReference type="EMBL" id="PKU80163.1"/>
    </source>
</evidence>
<reference evidence="1 2" key="1">
    <citation type="journal article" date="2016" name="Sci. Rep.">
        <title>The Dendrobium catenatum Lindl. genome sequence provides insights into polysaccharide synthase, floral development and adaptive evolution.</title>
        <authorList>
            <person name="Zhang G.Q."/>
            <person name="Xu Q."/>
            <person name="Bian C."/>
            <person name="Tsai W.C."/>
            <person name="Yeh C.M."/>
            <person name="Liu K.W."/>
            <person name="Yoshida K."/>
            <person name="Zhang L.S."/>
            <person name="Chang S.B."/>
            <person name="Chen F."/>
            <person name="Shi Y."/>
            <person name="Su Y.Y."/>
            <person name="Zhang Y.Q."/>
            <person name="Chen L.J."/>
            <person name="Yin Y."/>
            <person name="Lin M."/>
            <person name="Huang H."/>
            <person name="Deng H."/>
            <person name="Wang Z.W."/>
            <person name="Zhu S.L."/>
            <person name="Zhao X."/>
            <person name="Deng C."/>
            <person name="Niu S.C."/>
            <person name="Huang J."/>
            <person name="Wang M."/>
            <person name="Liu G.H."/>
            <person name="Yang H.J."/>
            <person name="Xiao X.J."/>
            <person name="Hsiao Y.Y."/>
            <person name="Wu W.L."/>
            <person name="Chen Y.Y."/>
            <person name="Mitsuda N."/>
            <person name="Ohme-Takagi M."/>
            <person name="Luo Y.B."/>
            <person name="Van de Peer Y."/>
            <person name="Liu Z.J."/>
        </authorList>
    </citation>
    <scope>NUCLEOTIDE SEQUENCE [LARGE SCALE GENOMIC DNA]</scope>
    <source>
        <tissue evidence="1">The whole plant</tissue>
    </source>
</reference>